<evidence type="ECO:0000313" key="3">
    <source>
        <dbReference type="EMBL" id="EDO45075.1"/>
    </source>
</evidence>
<dbReference type="PANTHER" id="PTHR28541:SF1">
    <property type="entry name" value="DDB1- AND CUL4-ASSOCIATED FACTOR 15"/>
    <property type="match status" value="1"/>
</dbReference>
<dbReference type="CDD" id="cd20917">
    <property type="entry name" value="DCAF15-NTD"/>
    <property type="match status" value="1"/>
</dbReference>
<feature type="compositionally biased region" description="Polar residues" evidence="1">
    <location>
        <begin position="355"/>
        <end position="364"/>
    </location>
</feature>
<feature type="domain" description="DDB1- and CUL4-associated factor 15 WD40 repeat-containing" evidence="2">
    <location>
        <begin position="26"/>
        <end position="218"/>
    </location>
</feature>
<feature type="region of interest" description="Disordered" evidence="1">
    <location>
        <begin position="355"/>
        <end position="386"/>
    </location>
</feature>
<dbReference type="Pfam" id="PF14939">
    <property type="entry name" value="DCAF15_WD40"/>
    <property type="match status" value="1"/>
</dbReference>
<dbReference type="GO" id="GO:0080008">
    <property type="term" value="C:Cul4-RING E3 ubiquitin ligase complex"/>
    <property type="evidence" value="ECO:0000318"/>
    <property type="project" value="GO_Central"/>
</dbReference>
<evidence type="ECO:0000313" key="4">
    <source>
        <dbReference type="Proteomes" id="UP000001593"/>
    </source>
</evidence>
<dbReference type="KEGG" id="nve:5517108"/>
<dbReference type="eggNOG" id="ENOG502QQCQ">
    <property type="taxonomic scope" value="Eukaryota"/>
</dbReference>
<dbReference type="InterPro" id="IPR032734">
    <property type="entry name" value="DCAF15_WD40"/>
</dbReference>
<dbReference type="STRING" id="45351.A7RTR5"/>
<organism evidence="3 4">
    <name type="scientific">Nematostella vectensis</name>
    <name type="common">Starlet sea anemone</name>
    <dbReference type="NCBI Taxonomy" id="45351"/>
    <lineage>
        <taxon>Eukaryota</taxon>
        <taxon>Metazoa</taxon>
        <taxon>Cnidaria</taxon>
        <taxon>Anthozoa</taxon>
        <taxon>Hexacorallia</taxon>
        <taxon>Actiniaria</taxon>
        <taxon>Edwardsiidae</taxon>
        <taxon>Nematostella</taxon>
    </lineage>
</organism>
<dbReference type="AlphaFoldDB" id="A7RTR5"/>
<accession>A7RTR5</accession>
<dbReference type="OMA" id="QILYTKG"/>
<dbReference type="PANTHER" id="PTHR28541">
    <property type="entry name" value="DDB1- AND CUL4-ASSOCIATED FACTOR 15"/>
    <property type="match status" value="1"/>
</dbReference>
<dbReference type="Proteomes" id="UP000001593">
    <property type="component" value="Unassembled WGS sequence"/>
</dbReference>
<reference evidence="3 4" key="1">
    <citation type="journal article" date="2007" name="Science">
        <title>Sea anemone genome reveals ancestral eumetazoan gene repertoire and genomic organization.</title>
        <authorList>
            <person name="Putnam N.H."/>
            <person name="Srivastava M."/>
            <person name="Hellsten U."/>
            <person name="Dirks B."/>
            <person name="Chapman J."/>
            <person name="Salamov A."/>
            <person name="Terry A."/>
            <person name="Shapiro H."/>
            <person name="Lindquist E."/>
            <person name="Kapitonov V.V."/>
            <person name="Jurka J."/>
            <person name="Genikhovich G."/>
            <person name="Grigoriev I.V."/>
            <person name="Lucas S.M."/>
            <person name="Steele R.E."/>
            <person name="Finnerty J.R."/>
            <person name="Technau U."/>
            <person name="Martindale M.Q."/>
            <person name="Rokhsar D.S."/>
        </authorList>
    </citation>
    <scope>NUCLEOTIDE SEQUENCE [LARGE SCALE GENOMIC DNA]</scope>
    <source>
        <strain evidence="4">CH2 X CH6</strain>
    </source>
</reference>
<proteinExistence type="predicted"/>
<dbReference type="InterPro" id="IPR038914">
    <property type="entry name" value="DCAF15"/>
</dbReference>
<protein>
    <recommendedName>
        <fullName evidence="2">DDB1- and CUL4-associated factor 15 WD40 repeat-containing domain-containing protein</fullName>
    </recommendedName>
</protein>
<evidence type="ECO:0000256" key="1">
    <source>
        <dbReference type="SAM" id="MobiDB-lite"/>
    </source>
</evidence>
<name>A7RTR5_NEMVE</name>
<dbReference type="GO" id="GO:0016567">
    <property type="term" value="P:protein ubiquitination"/>
    <property type="evidence" value="ECO:0000318"/>
    <property type="project" value="GO_Central"/>
</dbReference>
<dbReference type="HOGENOM" id="CLU_516120_0_0_1"/>
<dbReference type="InParanoid" id="A7RTR5"/>
<dbReference type="EMBL" id="DS469538">
    <property type="protein sequence ID" value="EDO45075.1"/>
    <property type="molecule type" value="Genomic_DNA"/>
</dbReference>
<gene>
    <name evidence="3" type="ORF">NEMVEDRAFT_v1g202024</name>
</gene>
<evidence type="ECO:0000259" key="2">
    <source>
        <dbReference type="Pfam" id="PF14939"/>
    </source>
</evidence>
<keyword evidence="4" id="KW-1185">Reference proteome</keyword>
<sequence>MAAGVLRKVVLREIHGSLRYVPHSKPVNMFEKYPQRCCVPFKGILDETGELQNGHVVLGFSKDGQYLISYQLIIDTDSMDMPNYRYSLHWWRFSFRRKLIKVSSAPLFTQPCLPVTNDLHILAAESLDQKYMVIWGRSITSSRSEASLHYVTICTVPSSTPRLCKQPDVCIEHEISISLSYEVLPPHPVVLPSVSLKLPGMVLLNMGDHVVALKMEACSNRMEINDAVNNFQRDQESGSVCLANNSTNEKDKSTSMDSKPRDLFCDNLERVLDAESSDKHGTSSQMPSECVCQDGNHSTSVEKLKDLLHNQCGLCQNCANCSNNNVPMEQPGACLVLGESSFECKKTLTLAGQQQADSFGSPSSKCEEPSDEASSESSVHSPRRLSLDSGAGDVTAATLTQYAFLAVQPLPYDLGNERVQSHSYLNDLHVSVTGCPCIRGFSCEDAKDFTHTTVLCKASLDIEQAINLLIHSHEELRQLFKSLQDYDVQIADVCPESGCVILVARILVYAKQRQSTFHHKLSISPRYC</sequence>